<reference evidence="1" key="1">
    <citation type="submission" date="2021-06" db="EMBL/GenBank/DDBJ databases">
        <title>Genome-based taxonomic framework of Microbacterium strains isolated from marine environment, the description of four new species and reclassification of four preexisting species.</title>
        <authorList>
            <person name="Lee S.D."/>
            <person name="Kim S.-M."/>
            <person name="Byeon Y.-S."/>
            <person name="Yang H.L."/>
            <person name="Kim I.S."/>
        </authorList>
    </citation>
    <scope>NUCLEOTIDE SEQUENCE</scope>
    <source>
        <strain evidence="1">KACC 20510</strain>
    </source>
</reference>
<keyword evidence="2" id="KW-1185">Reference proteome</keyword>
<proteinExistence type="predicted"/>
<evidence type="ECO:0000313" key="1">
    <source>
        <dbReference type="EMBL" id="MDN4463885.1"/>
    </source>
</evidence>
<gene>
    <name evidence="1" type="ORF">KZC48_05670</name>
</gene>
<evidence type="ECO:0000313" key="2">
    <source>
        <dbReference type="Proteomes" id="UP001172731"/>
    </source>
</evidence>
<organism evidence="1 2">
    <name type="scientific">Microbacterium aurantiacum</name>
    <dbReference type="NCBI Taxonomy" id="162393"/>
    <lineage>
        <taxon>Bacteria</taxon>
        <taxon>Bacillati</taxon>
        <taxon>Actinomycetota</taxon>
        <taxon>Actinomycetes</taxon>
        <taxon>Micrococcales</taxon>
        <taxon>Microbacteriaceae</taxon>
        <taxon>Microbacterium</taxon>
    </lineage>
</organism>
<protein>
    <submittedName>
        <fullName evidence="1">Uncharacterized protein</fullName>
    </submittedName>
</protein>
<dbReference type="Proteomes" id="UP001172731">
    <property type="component" value="Unassembled WGS sequence"/>
</dbReference>
<accession>A0ABT8FRT7</accession>
<name>A0ABT8FRT7_9MICO</name>
<dbReference type="EMBL" id="JAHWXI010000004">
    <property type="protein sequence ID" value="MDN4463885.1"/>
    <property type="molecule type" value="Genomic_DNA"/>
</dbReference>
<dbReference type="RefSeq" id="WP_301132991.1">
    <property type="nucleotide sequence ID" value="NZ_BAAAUQ010000019.1"/>
</dbReference>
<comment type="caution">
    <text evidence="1">The sequence shown here is derived from an EMBL/GenBank/DDBJ whole genome shotgun (WGS) entry which is preliminary data.</text>
</comment>
<sequence>MTAGLAIDLNSEGDGTTSIGMRRALAVLFKQQSPGVATPGRLGADHFVVSGAPTSMEYTVSGGGLVLVRTASGGAYLIGMPSSVTFETEPADGVNPRIDRIYAKQPDPPIDGAAVPTEFIIDVVSGDPAASPLPPALPAGAFELSRKEIGAGATNTQAGKPFTNIAPISGLNVGLITVAQGGTGATSPADARVALGVPTTHTGSGAPANALGRDGDVYFQII</sequence>